<dbReference type="EMBL" id="CP159373">
    <property type="protein sequence ID" value="XCN72926.1"/>
    <property type="molecule type" value="Genomic_DNA"/>
</dbReference>
<protein>
    <submittedName>
        <fullName evidence="1">Uncharacterized protein</fullName>
    </submittedName>
</protein>
<dbReference type="KEGG" id="eaj:Q3M24_22035"/>
<dbReference type="AlphaFoldDB" id="A0AAU8LUT2"/>
<sequence length="142" mass="16257">MSNKKREHLKILDTLTDALGRSEGESAEEIKEELRNDGIDVDGILTRLKDAQKNISMEAKRSALDRAREKRLNSNQRSFNIIGQFSNWTKEQLIKRISEIGAAEARFAYRDLENMSPENLASILEDLETINTNNPQEDESHQ</sequence>
<name>A0AAU8LUT2_9BACT</name>
<evidence type="ECO:0000313" key="1">
    <source>
        <dbReference type="EMBL" id="XCN72926.1"/>
    </source>
</evidence>
<organism evidence="1">
    <name type="scientific">Candidatus Electrothrix aestuarii</name>
    <dbReference type="NCBI Taxonomy" id="3062594"/>
    <lineage>
        <taxon>Bacteria</taxon>
        <taxon>Pseudomonadati</taxon>
        <taxon>Thermodesulfobacteriota</taxon>
        <taxon>Desulfobulbia</taxon>
        <taxon>Desulfobulbales</taxon>
        <taxon>Desulfobulbaceae</taxon>
        <taxon>Candidatus Electrothrix</taxon>
    </lineage>
</organism>
<proteinExistence type="predicted"/>
<accession>A0AAU8LUT2</accession>
<reference evidence="1" key="2">
    <citation type="submission" date="2024-06" db="EMBL/GenBank/DDBJ databases">
        <authorList>
            <person name="Plum-Jensen L.E."/>
            <person name="Schramm A."/>
            <person name="Marshall I.P.G."/>
        </authorList>
    </citation>
    <scope>NUCLEOTIDE SEQUENCE</scope>
    <source>
        <strain evidence="1">Rat1</strain>
    </source>
</reference>
<reference evidence="1" key="1">
    <citation type="journal article" date="2024" name="Syst. Appl. Microbiol.">
        <title>First single-strain enrichments of Electrothrix cable bacteria, description of E. aestuarii sp. nov. and E. rattekaaiensis sp. nov., and proposal of a cable bacteria taxonomy following the rules of the SeqCode.</title>
        <authorList>
            <person name="Plum-Jensen L.E."/>
            <person name="Schramm A."/>
            <person name="Marshall I.P.G."/>
        </authorList>
    </citation>
    <scope>NUCLEOTIDE SEQUENCE</scope>
    <source>
        <strain evidence="1">Rat1</strain>
    </source>
</reference>
<gene>
    <name evidence="1" type="ORF">Q3M24_22035</name>
</gene>